<proteinExistence type="predicted"/>
<dbReference type="GO" id="GO:0009231">
    <property type="term" value="P:riboflavin biosynthetic process"/>
    <property type="evidence" value="ECO:0007669"/>
    <property type="project" value="UniProtKB-UniPathway"/>
</dbReference>
<keyword evidence="3" id="KW-0686">Riboflavin biosynthesis</keyword>
<dbReference type="Pfam" id="PF00383">
    <property type="entry name" value="dCMP_cyt_deam_1"/>
    <property type="match status" value="1"/>
</dbReference>
<dbReference type="SUPFAM" id="SSF53597">
    <property type="entry name" value="Dihydrofolate reductase-like"/>
    <property type="match status" value="1"/>
</dbReference>
<keyword evidence="7" id="KW-0560">Oxidoreductase</keyword>
<keyword evidence="4" id="KW-0479">Metal-binding</keyword>
<feature type="domain" description="CMP/dCMP-type deaminase" evidence="9">
    <location>
        <begin position="3"/>
        <end position="125"/>
    </location>
</feature>
<dbReference type="NCBIfam" id="TIGR00326">
    <property type="entry name" value="eubact_ribD"/>
    <property type="match status" value="1"/>
</dbReference>
<dbReference type="CDD" id="cd01284">
    <property type="entry name" value="Riboflavin_deaminase-reductase"/>
    <property type="match status" value="1"/>
</dbReference>
<dbReference type="InterPro" id="IPR050765">
    <property type="entry name" value="Riboflavin_Biosynth_HTPR"/>
</dbReference>
<dbReference type="PIRSF" id="PIRSF006769">
    <property type="entry name" value="RibD"/>
    <property type="match status" value="1"/>
</dbReference>
<keyword evidence="6" id="KW-0521">NADP</keyword>
<keyword evidence="5" id="KW-0862">Zinc</keyword>
<reference evidence="10" key="1">
    <citation type="submission" date="2018-05" db="EMBL/GenBank/DDBJ databases">
        <authorList>
            <person name="Lanie J.A."/>
            <person name="Ng W.-L."/>
            <person name="Kazmierczak K.M."/>
            <person name="Andrzejewski T.M."/>
            <person name="Davidsen T.M."/>
            <person name="Wayne K.J."/>
            <person name="Tettelin H."/>
            <person name="Glass J.I."/>
            <person name="Rusch D."/>
            <person name="Podicherti R."/>
            <person name="Tsui H.-C.T."/>
            <person name="Winkler M.E."/>
        </authorList>
    </citation>
    <scope>NUCLEOTIDE SEQUENCE</scope>
</reference>
<dbReference type="UniPathway" id="UPA00275">
    <property type="reaction ID" value="UER00401"/>
</dbReference>
<gene>
    <name evidence="10" type="ORF">METZ01_LOCUS65648</name>
</gene>
<dbReference type="Gene3D" id="3.40.140.10">
    <property type="entry name" value="Cytidine Deaminase, domain 2"/>
    <property type="match status" value="1"/>
</dbReference>
<evidence type="ECO:0000259" key="9">
    <source>
        <dbReference type="PROSITE" id="PS51747"/>
    </source>
</evidence>
<dbReference type="InterPro" id="IPR004794">
    <property type="entry name" value="Eubact_RibD"/>
</dbReference>
<sequence>MALSDFEYMNQALRLALRGRGRTSPNPIVGAIVVSDGVVVGSGYHQEAGAPHAEVHALSAAGPAAKGATLFCTLEPCCHTGRTGPCVEQIVESGIRRVVVAVEDPNPLVARGGISFLRDQGVQVEVGLCGREAFQVNRDFFTFIRYNRPFVTMKIALSKDRCTTSKEGSRAIITSTTANRHAHLLRAEVDAIGVGSGTIATDDPLLTAREVHRRRPLTRVIFDTRLRTPPTARIFSTLDHGPVIIVTTTKVVDSRAGDVEILVKAGAKIECLESRKIKMALVRMGELGIMSLLLEGGTTIHRAAWAADVVDRVQMYLSPSSLGSQGLSWLTSQEVSLSTLTNVSVKPCGEDMFMEGYVHRID</sequence>
<dbReference type="GO" id="GO:0008270">
    <property type="term" value="F:zinc ion binding"/>
    <property type="evidence" value="ECO:0007669"/>
    <property type="project" value="InterPro"/>
</dbReference>
<dbReference type="GO" id="GO:0008703">
    <property type="term" value="F:5-amino-6-(5-phosphoribosylamino)uracil reductase activity"/>
    <property type="evidence" value="ECO:0007669"/>
    <property type="project" value="InterPro"/>
</dbReference>
<dbReference type="InterPro" id="IPR002125">
    <property type="entry name" value="CMP_dCMP_dom"/>
</dbReference>
<dbReference type="Gene3D" id="3.40.430.10">
    <property type="entry name" value="Dihydrofolate Reductase, subunit A"/>
    <property type="match status" value="1"/>
</dbReference>
<organism evidence="10">
    <name type="scientific">marine metagenome</name>
    <dbReference type="NCBI Taxonomy" id="408172"/>
    <lineage>
        <taxon>unclassified sequences</taxon>
        <taxon>metagenomes</taxon>
        <taxon>ecological metagenomes</taxon>
    </lineage>
</organism>
<dbReference type="PROSITE" id="PS00903">
    <property type="entry name" value="CYT_DCMP_DEAMINASES_1"/>
    <property type="match status" value="1"/>
</dbReference>
<protein>
    <recommendedName>
        <fullName evidence="9">CMP/dCMP-type deaminase domain-containing protein</fullName>
    </recommendedName>
</protein>
<evidence type="ECO:0000256" key="4">
    <source>
        <dbReference type="ARBA" id="ARBA00022723"/>
    </source>
</evidence>
<dbReference type="InterPro" id="IPR016192">
    <property type="entry name" value="APOBEC/CMP_deaminase_Zn-bd"/>
</dbReference>
<dbReference type="GO" id="GO:0008835">
    <property type="term" value="F:diaminohydroxyphosphoribosylaminopyrimidine deaminase activity"/>
    <property type="evidence" value="ECO:0007669"/>
    <property type="project" value="InterPro"/>
</dbReference>
<dbReference type="InterPro" id="IPR024072">
    <property type="entry name" value="DHFR-like_dom_sf"/>
</dbReference>
<dbReference type="PROSITE" id="PS51747">
    <property type="entry name" value="CYT_DCMP_DEAMINASES_2"/>
    <property type="match status" value="1"/>
</dbReference>
<evidence type="ECO:0000256" key="8">
    <source>
        <dbReference type="ARBA" id="ARBA00023268"/>
    </source>
</evidence>
<dbReference type="PANTHER" id="PTHR38011:SF7">
    <property type="entry name" value="2,5-DIAMINO-6-RIBOSYLAMINO-4(3H)-PYRIMIDINONE 5'-PHOSPHATE REDUCTASE"/>
    <property type="match status" value="1"/>
</dbReference>
<dbReference type="InterPro" id="IPR016193">
    <property type="entry name" value="Cytidine_deaminase-like"/>
</dbReference>
<dbReference type="EMBL" id="UINC01004230">
    <property type="protein sequence ID" value="SVA12794.1"/>
    <property type="molecule type" value="Genomic_DNA"/>
</dbReference>
<evidence type="ECO:0000256" key="2">
    <source>
        <dbReference type="ARBA" id="ARBA00004910"/>
    </source>
</evidence>
<dbReference type="AlphaFoldDB" id="A0A381TAR1"/>
<dbReference type="PANTHER" id="PTHR38011">
    <property type="entry name" value="DIHYDROFOLATE REDUCTASE FAMILY PROTEIN (AFU_ORTHOLOGUE AFUA_8G06820)"/>
    <property type="match status" value="1"/>
</dbReference>
<evidence type="ECO:0000256" key="1">
    <source>
        <dbReference type="ARBA" id="ARBA00004882"/>
    </source>
</evidence>
<dbReference type="SUPFAM" id="SSF53927">
    <property type="entry name" value="Cytidine deaminase-like"/>
    <property type="match status" value="1"/>
</dbReference>
<name>A0A381TAR1_9ZZZZ</name>
<comment type="pathway">
    <text evidence="1">Cofactor biosynthesis; riboflavin biosynthesis; 5-amino-6-(D-ribitylamino)uracil from GTP: step 2/4.</text>
</comment>
<evidence type="ECO:0000256" key="5">
    <source>
        <dbReference type="ARBA" id="ARBA00022833"/>
    </source>
</evidence>
<accession>A0A381TAR1</accession>
<evidence type="ECO:0000313" key="10">
    <source>
        <dbReference type="EMBL" id="SVA12794.1"/>
    </source>
</evidence>
<evidence type="ECO:0000256" key="6">
    <source>
        <dbReference type="ARBA" id="ARBA00022857"/>
    </source>
</evidence>
<comment type="pathway">
    <text evidence="2">Cofactor biosynthesis; riboflavin biosynthesis; 5-amino-6-(D-ribitylamino)uracil from GTP: step 3/4.</text>
</comment>
<keyword evidence="8" id="KW-0511">Multifunctional enzyme</keyword>
<evidence type="ECO:0000256" key="7">
    <source>
        <dbReference type="ARBA" id="ARBA00023002"/>
    </source>
</evidence>
<evidence type="ECO:0000256" key="3">
    <source>
        <dbReference type="ARBA" id="ARBA00022619"/>
    </source>
</evidence>
<dbReference type="Pfam" id="PF01872">
    <property type="entry name" value="RibD_C"/>
    <property type="match status" value="1"/>
</dbReference>
<dbReference type="InterPro" id="IPR002734">
    <property type="entry name" value="RibDG_C"/>
</dbReference>